<dbReference type="InterPro" id="IPR017441">
    <property type="entry name" value="Protein_kinase_ATP_BS"/>
</dbReference>
<keyword evidence="15" id="KW-1185">Reference proteome</keyword>
<gene>
    <name evidence="14" type="ORF">BQ4739_LOCUS2963</name>
</gene>
<dbReference type="GO" id="GO:0010468">
    <property type="term" value="P:regulation of gene expression"/>
    <property type="evidence" value="ECO:0007669"/>
    <property type="project" value="TreeGrafter"/>
</dbReference>
<evidence type="ECO:0000256" key="1">
    <source>
        <dbReference type="ARBA" id="ARBA00006485"/>
    </source>
</evidence>
<evidence type="ECO:0000313" key="15">
    <source>
        <dbReference type="Proteomes" id="UP000256970"/>
    </source>
</evidence>
<evidence type="ECO:0000256" key="12">
    <source>
        <dbReference type="SAM" id="MobiDB-lite"/>
    </source>
</evidence>
<dbReference type="InterPro" id="IPR011009">
    <property type="entry name" value="Kinase-like_dom_sf"/>
</dbReference>
<dbReference type="SMART" id="SM00220">
    <property type="entry name" value="S_TKc"/>
    <property type="match status" value="1"/>
</dbReference>
<evidence type="ECO:0000256" key="10">
    <source>
        <dbReference type="ARBA" id="ARBA00048367"/>
    </source>
</evidence>
<dbReference type="GO" id="GO:0005737">
    <property type="term" value="C:cytoplasm"/>
    <property type="evidence" value="ECO:0007669"/>
    <property type="project" value="TreeGrafter"/>
</dbReference>
<evidence type="ECO:0000259" key="13">
    <source>
        <dbReference type="PROSITE" id="PS50011"/>
    </source>
</evidence>
<dbReference type="InterPro" id="IPR050108">
    <property type="entry name" value="CDK"/>
</dbReference>
<feature type="binding site" evidence="11">
    <location>
        <position position="148"/>
    </location>
    <ligand>
        <name>ATP</name>
        <dbReference type="ChEBI" id="CHEBI:30616"/>
    </ligand>
</feature>
<evidence type="ECO:0000256" key="6">
    <source>
        <dbReference type="ARBA" id="ARBA00022741"/>
    </source>
</evidence>
<dbReference type="GO" id="GO:0004693">
    <property type="term" value="F:cyclin-dependent protein serine/threonine kinase activity"/>
    <property type="evidence" value="ECO:0007669"/>
    <property type="project" value="UniProtKB-EC"/>
</dbReference>
<dbReference type="Proteomes" id="UP000256970">
    <property type="component" value="Unassembled WGS sequence"/>
</dbReference>
<dbReference type="InterPro" id="IPR008271">
    <property type="entry name" value="Ser/Thr_kinase_AS"/>
</dbReference>
<evidence type="ECO:0000313" key="14">
    <source>
        <dbReference type="EMBL" id="SZX62369.1"/>
    </source>
</evidence>
<dbReference type="GO" id="GO:0000082">
    <property type="term" value="P:G1/S transition of mitotic cell cycle"/>
    <property type="evidence" value="ECO:0007669"/>
    <property type="project" value="TreeGrafter"/>
</dbReference>
<dbReference type="PANTHER" id="PTHR24056">
    <property type="entry name" value="CELL DIVISION PROTEIN KINASE"/>
    <property type="match status" value="1"/>
</dbReference>
<dbReference type="SUPFAM" id="SSF56112">
    <property type="entry name" value="Protein kinase-like (PK-like)"/>
    <property type="match status" value="1"/>
</dbReference>
<dbReference type="InterPro" id="IPR000719">
    <property type="entry name" value="Prot_kinase_dom"/>
</dbReference>
<dbReference type="PROSITE" id="PS00107">
    <property type="entry name" value="PROTEIN_KINASE_ATP"/>
    <property type="match status" value="1"/>
</dbReference>
<keyword evidence="7" id="KW-0418">Kinase</keyword>
<dbReference type="Gene3D" id="1.10.510.10">
    <property type="entry name" value="Transferase(Phosphotransferase) domain 1"/>
    <property type="match status" value="1"/>
</dbReference>
<evidence type="ECO:0000256" key="4">
    <source>
        <dbReference type="ARBA" id="ARBA00022553"/>
    </source>
</evidence>
<protein>
    <recommendedName>
        <fullName evidence="2">cyclin-dependent kinase</fullName>
        <ecNumber evidence="2">2.7.11.22</ecNumber>
    </recommendedName>
</protein>
<reference evidence="14 15" key="1">
    <citation type="submission" date="2016-10" db="EMBL/GenBank/DDBJ databases">
        <authorList>
            <person name="Cai Z."/>
        </authorList>
    </citation>
    <scope>NUCLEOTIDE SEQUENCE [LARGE SCALE GENOMIC DNA]</scope>
</reference>
<dbReference type="EC" id="2.7.11.22" evidence="2"/>
<dbReference type="PANTHER" id="PTHR24056:SF548">
    <property type="entry name" value="CYCLIN-DEPENDENT KINASE A-1"/>
    <property type="match status" value="1"/>
</dbReference>
<name>A0A383VC72_TETOB</name>
<dbReference type="FunFam" id="1.10.510.10:FF:000574">
    <property type="entry name" value="Cell division related protein kinase 2"/>
    <property type="match status" value="1"/>
</dbReference>
<dbReference type="GO" id="GO:0005524">
    <property type="term" value="F:ATP binding"/>
    <property type="evidence" value="ECO:0007669"/>
    <property type="project" value="UniProtKB-UniRule"/>
</dbReference>
<dbReference type="PROSITE" id="PS50011">
    <property type="entry name" value="PROTEIN_KINASE_DOM"/>
    <property type="match status" value="1"/>
</dbReference>
<keyword evidence="3" id="KW-0723">Serine/threonine-protein kinase</keyword>
<dbReference type="GO" id="GO:0000307">
    <property type="term" value="C:cyclin-dependent protein kinase holoenzyme complex"/>
    <property type="evidence" value="ECO:0007669"/>
    <property type="project" value="TreeGrafter"/>
</dbReference>
<dbReference type="PROSITE" id="PS00108">
    <property type="entry name" value="PROTEIN_KINASE_ST"/>
    <property type="match status" value="1"/>
</dbReference>
<comment type="catalytic activity">
    <reaction evidence="10">
        <text>L-seryl-[protein] + ATP = O-phospho-L-seryl-[protein] + ADP + H(+)</text>
        <dbReference type="Rhea" id="RHEA:17989"/>
        <dbReference type="Rhea" id="RHEA-COMP:9863"/>
        <dbReference type="Rhea" id="RHEA-COMP:11604"/>
        <dbReference type="ChEBI" id="CHEBI:15378"/>
        <dbReference type="ChEBI" id="CHEBI:29999"/>
        <dbReference type="ChEBI" id="CHEBI:30616"/>
        <dbReference type="ChEBI" id="CHEBI:83421"/>
        <dbReference type="ChEBI" id="CHEBI:456216"/>
        <dbReference type="EC" id="2.7.11.22"/>
    </reaction>
</comment>
<evidence type="ECO:0000256" key="9">
    <source>
        <dbReference type="ARBA" id="ARBA00047811"/>
    </source>
</evidence>
<evidence type="ECO:0000256" key="8">
    <source>
        <dbReference type="ARBA" id="ARBA00022840"/>
    </source>
</evidence>
<feature type="region of interest" description="Disordered" evidence="12">
    <location>
        <begin position="1"/>
        <end position="47"/>
    </location>
</feature>
<comment type="similarity">
    <text evidence="1">Belongs to the protein kinase superfamily. CMGC Ser/Thr protein kinase family. CDC2/CDKX subfamily.</text>
</comment>
<evidence type="ECO:0000256" key="11">
    <source>
        <dbReference type="PROSITE-ProRule" id="PRU10141"/>
    </source>
</evidence>
<keyword evidence="6 11" id="KW-0547">Nucleotide-binding</keyword>
<dbReference type="CDD" id="cd07829">
    <property type="entry name" value="STKc_CDK_like"/>
    <property type="match status" value="1"/>
</dbReference>
<proteinExistence type="inferred from homology"/>
<dbReference type="Gene3D" id="3.30.200.20">
    <property type="entry name" value="Phosphorylase Kinase, domain 1"/>
    <property type="match status" value="1"/>
</dbReference>
<dbReference type="STRING" id="3088.A0A383VC72"/>
<evidence type="ECO:0000256" key="7">
    <source>
        <dbReference type="ARBA" id="ARBA00022777"/>
    </source>
</evidence>
<dbReference type="GO" id="GO:0010389">
    <property type="term" value="P:regulation of G2/M transition of mitotic cell cycle"/>
    <property type="evidence" value="ECO:0007669"/>
    <property type="project" value="TreeGrafter"/>
</dbReference>
<feature type="compositionally biased region" description="Low complexity" evidence="12">
    <location>
        <begin position="14"/>
        <end position="30"/>
    </location>
</feature>
<keyword evidence="4" id="KW-0597">Phosphoprotein</keyword>
<evidence type="ECO:0000256" key="2">
    <source>
        <dbReference type="ARBA" id="ARBA00012425"/>
    </source>
</evidence>
<dbReference type="GO" id="GO:0005634">
    <property type="term" value="C:nucleus"/>
    <property type="evidence" value="ECO:0007669"/>
    <property type="project" value="TreeGrafter"/>
</dbReference>
<dbReference type="FunFam" id="3.30.200.20:FF:000842">
    <property type="entry name" value="Cyclin-dependent kinase C-2, putative"/>
    <property type="match status" value="1"/>
</dbReference>
<evidence type="ECO:0000256" key="5">
    <source>
        <dbReference type="ARBA" id="ARBA00022679"/>
    </source>
</evidence>
<dbReference type="GO" id="GO:0051445">
    <property type="term" value="P:regulation of meiotic cell cycle"/>
    <property type="evidence" value="ECO:0007669"/>
    <property type="project" value="TreeGrafter"/>
</dbReference>
<organism evidence="14 15">
    <name type="scientific">Tetradesmus obliquus</name>
    <name type="common">Green alga</name>
    <name type="synonym">Acutodesmus obliquus</name>
    <dbReference type="NCBI Taxonomy" id="3088"/>
    <lineage>
        <taxon>Eukaryota</taxon>
        <taxon>Viridiplantae</taxon>
        <taxon>Chlorophyta</taxon>
        <taxon>core chlorophytes</taxon>
        <taxon>Chlorophyceae</taxon>
        <taxon>CS clade</taxon>
        <taxon>Sphaeropleales</taxon>
        <taxon>Scenedesmaceae</taxon>
        <taxon>Tetradesmus</taxon>
    </lineage>
</organism>
<keyword evidence="8 11" id="KW-0067">ATP-binding</keyword>
<dbReference type="EMBL" id="FNXT01000223">
    <property type="protein sequence ID" value="SZX62369.1"/>
    <property type="molecule type" value="Genomic_DNA"/>
</dbReference>
<keyword evidence="5" id="KW-0808">Transferase</keyword>
<comment type="catalytic activity">
    <reaction evidence="9">
        <text>L-threonyl-[protein] + ATP = O-phospho-L-threonyl-[protein] + ADP + H(+)</text>
        <dbReference type="Rhea" id="RHEA:46608"/>
        <dbReference type="Rhea" id="RHEA-COMP:11060"/>
        <dbReference type="Rhea" id="RHEA-COMP:11605"/>
        <dbReference type="ChEBI" id="CHEBI:15378"/>
        <dbReference type="ChEBI" id="CHEBI:30013"/>
        <dbReference type="ChEBI" id="CHEBI:30616"/>
        <dbReference type="ChEBI" id="CHEBI:61977"/>
        <dbReference type="ChEBI" id="CHEBI:456216"/>
        <dbReference type="EC" id="2.7.11.22"/>
    </reaction>
</comment>
<feature type="domain" description="Protein kinase" evidence="13">
    <location>
        <begin position="119"/>
        <end position="404"/>
    </location>
</feature>
<dbReference type="GO" id="GO:0007165">
    <property type="term" value="P:signal transduction"/>
    <property type="evidence" value="ECO:0007669"/>
    <property type="project" value="TreeGrafter"/>
</dbReference>
<sequence>MQPAACQPLAQTVPLTSSTASPSTADPNASGSHTRKRGREQASSSPLRSLLEQIRRLKLPSIDAATADELLAPFIKQALQFDTEGTLLAIVKQFGWQADGFTTGVDLGSFSLLLQKYRYERLQELGSGSYAVVYKARNRETDEVIALKKLRFGFDEQGLPSSTLREISLLKELRHPNIVELKDIIYGFGTNNVYVVLECLDCDLRDLLDAESPLEMWQIKSFLYQILKAVHHAHMHCVMHRDLKPQNILVDASHQQVKVADFGLARSFLPPFKAYTDKVVTLWYRAPELLLGIGSYSAAIDMWSVGCILVEMLNREPLFRAESEIGLLHKIFEALGTPNDSIWTGVERLAHYRTNFPKWQQRPWQQLAPRLAGDALGLDLLASMLAYNPEARITAGQALKHAWFDEVRRQELAAGGGGSGGRLVPVTQMQPQARGGSSAAAGAGATGVQQLGGGDPRLLQYGVRAVQQQQQQQHMLAQQRQQLQQQVARQQLAGLAQPPPQLQVCGFGVPAGAQLQKASAAAAAAVSWPNLPLNGLPPAAPQYLPQQQLHHPLPA</sequence>
<dbReference type="GO" id="GO:0030332">
    <property type="term" value="F:cyclin binding"/>
    <property type="evidence" value="ECO:0007669"/>
    <property type="project" value="TreeGrafter"/>
</dbReference>
<accession>A0A383VC72</accession>
<dbReference type="AlphaFoldDB" id="A0A383VC72"/>
<evidence type="ECO:0000256" key="3">
    <source>
        <dbReference type="ARBA" id="ARBA00022527"/>
    </source>
</evidence>
<dbReference type="Pfam" id="PF00069">
    <property type="entry name" value="Pkinase"/>
    <property type="match status" value="1"/>
</dbReference>